<sequence>DEGLVKGRTRDAFAAAALDQACRESSVKGDLEGFADCLGIDPDRVKEAKKILVSKFSLASPIKGISKWVQETKGKFEPLSDQTKNRILELVRKVEGADLPPSFSSRDKKGLAGAIIYLAFVEEERPVSESEVAGEAGVSRTTIQNSVGQIEKVLGEEISSQDHNAKGGEDS</sequence>
<dbReference type="EMBL" id="LHXT01000011">
    <property type="protein sequence ID" value="KXA98648.1"/>
    <property type="molecule type" value="Genomic_DNA"/>
</dbReference>
<feature type="non-terminal residue" evidence="1">
    <location>
        <position position="1"/>
    </location>
</feature>
<dbReference type="SUPFAM" id="SSF47954">
    <property type="entry name" value="Cyclin-like"/>
    <property type="match status" value="1"/>
</dbReference>
<comment type="caution">
    <text evidence="1">The sequence shown here is derived from an EMBL/GenBank/DDBJ whole genome shotgun (WGS) entry which is preliminary data.</text>
</comment>
<dbReference type="InterPro" id="IPR036915">
    <property type="entry name" value="Cyclin-like_sf"/>
</dbReference>
<evidence type="ECO:0000313" key="2">
    <source>
        <dbReference type="Proteomes" id="UP000070257"/>
    </source>
</evidence>
<evidence type="ECO:0000313" key="1">
    <source>
        <dbReference type="EMBL" id="KXA98648.1"/>
    </source>
</evidence>
<organism evidence="1 2">
    <name type="scientific">candidate division MSBL1 archaeon SCGC-AAA259J03</name>
    <dbReference type="NCBI Taxonomy" id="1698269"/>
    <lineage>
        <taxon>Archaea</taxon>
        <taxon>Methanobacteriati</taxon>
        <taxon>Methanobacteriota</taxon>
        <taxon>candidate division MSBL1</taxon>
    </lineage>
</organism>
<proteinExistence type="predicted"/>
<keyword evidence="2" id="KW-1185">Reference proteome</keyword>
<reference evidence="1 2" key="1">
    <citation type="journal article" date="2016" name="Sci. Rep.">
        <title>Metabolic traits of an uncultured archaeal lineage -MSBL1- from brine pools of the Red Sea.</title>
        <authorList>
            <person name="Mwirichia R."/>
            <person name="Alam I."/>
            <person name="Rashid M."/>
            <person name="Vinu M."/>
            <person name="Ba-Alawi W."/>
            <person name="Anthony Kamau A."/>
            <person name="Kamanda Ngugi D."/>
            <person name="Goker M."/>
            <person name="Klenk H.P."/>
            <person name="Bajic V."/>
            <person name="Stingl U."/>
        </authorList>
    </citation>
    <scope>NUCLEOTIDE SEQUENCE [LARGE SCALE GENOMIC DNA]</scope>
    <source>
        <strain evidence="1">SCGC-AAA259J03</strain>
    </source>
</reference>
<name>A0A656Z082_9EURY</name>
<protein>
    <recommendedName>
        <fullName evidence="3">Transcription factor TFIIB cyclin-like domain-containing protein</fullName>
    </recommendedName>
</protein>
<accession>A0A656Z082</accession>
<gene>
    <name evidence="1" type="ORF">AKJ39_01235</name>
</gene>
<dbReference type="AlphaFoldDB" id="A0A656Z082"/>
<evidence type="ECO:0008006" key="3">
    <source>
        <dbReference type="Google" id="ProtNLM"/>
    </source>
</evidence>
<dbReference type="Gene3D" id="1.10.472.10">
    <property type="entry name" value="Cyclin-like"/>
    <property type="match status" value="2"/>
</dbReference>
<dbReference type="Proteomes" id="UP000070257">
    <property type="component" value="Unassembled WGS sequence"/>
</dbReference>